<evidence type="ECO:0000256" key="8">
    <source>
        <dbReference type="ARBA" id="ARBA00022692"/>
    </source>
</evidence>
<keyword evidence="21" id="KW-1185">Reference proteome</keyword>
<dbReference type="InterPro" id="IPR041489">
    <property type="entry name" value="PDZ_6"/>
</dbReference>
<evidence type="ECO:0000256" key="6">
    <source>
        <dbReference type="ARBA" id="ARBA00016929"/>
    </source>
</evidence>
<evidence type="ECO:0000256" key="9">
    <source>
        <dbReference type="ARBA" id="ARBA00022703"/>
    </source>
</evidence>
<dbReference type="InterPro" id="IPR036034">
    <property type="entry name" value="PDZ_sf"/>
</dbReference>
<keyword evidence="10" id="KW-0378">Hydrolase</keyword>
<keyword evidence="9" id="KW-0053">Apoptosis</keyword>
<dbReference type="EMBL" id="KK112527">
    <property type="protein sequence ID" value="KFM57881.1"/>
    <property type="molecule type" value="Genomic_DNA"/>
</dbReference>
<dbReference type="InterPro" id="IPR001478">
    <property type="entry name" value="PDZ"/>
</dbReference>
<keyword evidence="8" id="KW-0812">Transmembrane</keyword>
<keyword evidence="13" id="KW-1133">Transmembrane helix</keyword>
<protein>
    <recommendedName>
        <fullName evidence="6">Serine protease HTRA2, mitochondrial</fullName>
        <ecNumber evidence="5">3.4.21.108</ecNumber>
    </recommendedName>
    <alternativeName>
        <fullName evidence="17">High temperature requirement protein A2</fullName>
    </alternativeName>
</protein>
<comment type="subcellular location">
    <subcellularLocation>
        <location evidence="3">Mitochondrion intermembrane space</location>
        <topology evidence="3">Single-pass membrane protein</topology>
    </subcellularLocation>
    <subcellularLocation>
        <location evidence="2">Mitochondrion membrane</location>
        <topology evidence="2">Single-pass membrane protein</topology>
    </subcellularLocation>
</comment>
<dbReference type="SUPFAM" id="SSF50156">
    <property type="entry name" value="PDZ domain-like"/>
    <property type="match status" value="1"/>
</dbReference>
<accession>A0A087SYE2</accession>
<evidence type="ECO:0000256" key="7">
    <source>
        <dbReference type="ARBA" id="ARBA00022670"/>
    </source>
</evidence>
<dbReference type="FunFam" id="2.40.10.120:FF:000004">
    <property type="entry name" value="Serine protease HTRA2, mitochondrial"/>
    <property type="match status" value="1"/>
</dbReference>
<dbReference type="InterPro" id="IPR001940">
    <property type="entry name" value="Peptidase_S1C"/>
</dbReference>
<reference evidence="20 21" key="1">
    <citation type="submission" date="2013-11" db="EMBL/GenBank/DDBJ databases">
        <title>Genome sequencing of Stegodyphus mimosarum.</title>
        <authorList>
            <person name="Bechsgaard J."/>
        </authorList>
    </citation>
    <scope>NUCLEOTIDE SEQUENCE [LARGE SCALE GENOMIC DNA]</scope>
</reference>
<evidence type="ECO:0000256" key="10">
    <source>
        <dbReference type="ARBA" id="ARBA00022801"/>
    </source>
</evidence>
<evidence type="ECO:0000256" key="3">
    <source>
        <dbReference type="ARBA" id="ARBA00004375"/>
    </source>
</evidence>
<dbReference type="STRING" id="407821.A0A087SYE2"/>
<evidence type="ECO:0000259" key="19">
    <source>
        <dbReference type="PROSITE" id="PS50106"/>
    </source>
</evidence>
<evidence type="ECO:0000313" key="21">
    <source>
        <dbReference type="Proteomes" id="UP000054359"/>
    </source>
</evidence>
<dbReference type="Gene3D" id="2.30.42.10">
    <property type="match status" value="1"/>
</dbReference>
<proteinExistence type="inferred from homology"/>
<dbReference type="InterPro" id="IPR009003">
    <property type="entry name" value="Peptidase_S1_PA"/>
</dbReference>
<dbReference type="SMART" id="SM00228">
    <property type="entry name" value="PDZ"/>
    <property type="match status" value="1"/>
</dbReference>
<evidence type="ECO:0000256" key="15">
    <source>
        <dbReference type="ARBA" id="ARBA00023136"/>
    </source>
</evidence>
<organism evidence="20 21">
    <name type="scientific">Stegodyphus mimosarum</name>
    <name type="common">African social velvet spider</name>
    <dbReference type="NCBI Taxonomy" id="407821"/>
    <lineage>
        <taxon>Eukaryota</taxon>
        <taxon>Metazoa</taxon>
        <taxon>Ecdysozoa</taxon>
        <taxon>Arthropoda</taxon>
        <taxon>Chelicerata</taxon>
        <taxon>Arachnida</taxon>
        <taxon>Araneae</taxon>
        <taxon>Araneomorphae</taxon>
        <taxon>Entelegynae</taxon>
        <taxon>Eresoidea</taxon>
        <taxon>Eresidae</taxon>
        <taxon>Stegodyphus</taxon>
    </lineage>
</organism>
<dbReference type="OMA" id="IMSPEGY"/>
<evidence type="ECO:0000256" key="12">
    <source>
        <dbReference type="ARBA" id="ARBA00022946"/>
    </source>
</evidence>
<evidence type="ECO:0000256" key="11">
    <source>
        <dbReference type="ARBA" id="ARBA00022825"/>
    </source>
</evidence>
<dbReference type="EC" id="3.4.21.108" evidence="5"/>
<sequence length="421" mass="46929">MNIHSYSKRMLHKSLFSVLSRKYRSLSFYDNKFEKEDTKVINKANIGLAVGIGLIYYKFFHERTMSLDFSQFLQQFNINVHAAELFPPDRTEGPQNVTPRGTYNFLADVAEKTSAAVVYIEITARHPVTRKSIPLSNGSGFIVKSDGLILTNAHVVSHYGRVIVKLYNGEAYEGVVENIDTETDLATVRIKANNLPVLPLGQSSKLRPGEFVIAMGNPLTLSHTITAGVVSSVNRQGKELGLHKKSDYIQTDAAINVGNSGGPLVNLDGEAIGINTMKVTEGISFAIPSDRAIDFLRRTEEKRKESWSPFSKSSAVAKRPKYLGITMLTLTPSIVQELKERNSEFPDVQHGVMVWRVMLGSPSYECGIRPGDVITNINGKEIYSASDIYKLLRSEDTLNIHIVRNREEFDITVRLFDPVTS</sequence>
<dbReference type="Pfam" id="PF13365">
    <property type="entry name" value="Trypsin_2"/>
    <property type="match status" value="1"/>
</dbReference>
<comment type="similarity">
    <text evidence="4">Belongs to the peptidase S1C family.</text>
</comment>
<evidence type="ECO:0000313" key="20">
    <source>
        <dbReference type="EMBL" id="KFM57881.1"/>
    </source>
</evidence>
<dbReference type="PRINTS" id="PR00834">
    <property type="entry name" value="PROTEASES2C"/>
</dbReference>
<keyword evidence="11" id="KW-0720">Serine protease</keyword>
<keyword evidence="15" id="KW-0472">Membrane</keyword>
<dbReference type="GO" id="GO:0006915">
    <property type="term" value="P:apoptotic process"/>
    <property type="evidence" value="ECO:0007669"/>
    <property type="project" value="UniProtKB-KW"/>
</dbReference>
<dbReference type="PANTHER" id="PTHR22939:SF129">
    <property type="entry name" value="SERINE PROTEASE HTRA2, MITOCHONDRIAL"/>
    <property type="match status" value="1"/>
</dbReference>
<dbReference type="SUPFAM" id="SSF50494">
    <property type="entry name" value="Trypsin-like serine proteases"/>
    <property type="match status" value="1"/>
</dbReference>
<dbReference type="OrthoDB" id="4217619at2759"/>
<evidence type="ECO:0000256" key="5">
    <source>
        <dbReference type="ARBA" id="ARBA00013033"/>
    </source>
</evidence>
<dbReference type="GO" id="GO:0006508">
    <property type="term" value="P:proteolysis"/>
    <property type="evidence" value="ECO:0007669"/>
    <property type="project" value="UniProtKB-KW"/>
</dbReference>
<dbReference type="Gene3D" id="2.40.10.120">
    <property type="match status" value="1"/>
</dbReference>
<gene>
    <name evidence="20" type="ORF">X975_11884</name>
</gene>
<dbReference type="GO" id="GO:0004252">
    <property type="term" value="F:serine-type endopeptidase activity"/>
    <property type="evidence" value="ECO:0007669"/>
    <property type="project" value="InterPro"/>
</dbReference>
<evidence type="ECO:0000256" key="17">
    <source>
        <dbReference type="ARBA" id="ARBA00029644"/>
    </source>
</evidence>
<dbReference type="Pfam" id="PF17820">
    <property type="entry name" value="PDZ_6"/>
    <property type="match status" value="1"/>
</dbReference>
<dbReference type="GO" id="GO:0031966">
    <property type="term" value="C:mitochondrial membrane"/>
    <property type="evidence" value="ECO:0007669"/>
    <property type="project" value="UniProtKB-SubCell"/>
</dbReference>
<dbReference type="Proteomes" id="UP000054359">
    <property type="component" value="Unassembled WGS sequence"/>
</dbReference>
<evidence type="ECO:0000256" key="4">
    <source>
        <dbReference type="ARBA" id="ARBA00010541"/>
    </source>
</evidence>
<dbReference type="GO" id="GO:0043065">
    <property type="term" value="P:positive regulation of apoptotic process"/>
    <property type="evidence" value="ECO:0007669"/>
    <property type="project" value="TreeGrafter"/>
</dbReference>
<comment type="catalytic activity">
    <reaction evidence="1">
        <text>Cleavage of non-polar aliphatic amino-acids at the P1 position, with a preference for Val, Ile and Met. At the P2 and P3 positions, Arg is selected most strongly with a secondary preference for other hydrophilic residues.</text>
        <dbReference type="EC" id="3.4.21.108"/>
    </reaction>
</comment>
<keyword evidence="16" id="KW-0865">Zymogen</keyword>
<feature type="domain" description="PDZ" evidence="19">
    <location>
        <begin position="351"/>
        <end position="406"/>
    </location>
</feature>
<evidence type="ECO:0000256" key="2">
    <source>
        <dbReference type="ARBA" id="ARBA00004304"/>
    </source>
</evidence>
<evidence type="ECO:0000256" key="1">
    <source>
        <dbReference type="ARBA" id="ARBA00001760"/>
    </source>
</evidence>
<keyword evidence="14" id="KW-0496">Mitochondrion</keyword>
<evidence type="ECO:0000256" key="14">
    <source>
        <dbReference type="ARBA" id="ARBA00023128"/>
    </source>
</evidence>
<dbReference type="AlphaFoldDB" id="A0A087SYE2"/>
<dbReference type="PROSITE" id="PS50106">
    <property type="entry name" value="PDZ"/>
    <property type="match status" value="1"/>
</dbReference>
<feature type="non-terminal residue" evidence="20">
    <location>
        <position position="421"/>
    </location>
</feature>
<evidence type="ECO:0000256" key="18">
    <source>
        <dbReference type="ARBA" id="ARBA00035606"/>
    </source>
</evidence>
<name>A0A087SYE2_STEMI</name>
<comment type="function">
    <text evidence="18">Serine protease that shows proteolytic activity against a non-specific substrate beta-casein. Promotes or induces cell death either by direct binding to and inhibition of BIRC proteins (also called inhibitor of apoptosis proteins, IAPs), leading to an increase in caspase activity, or by a BIRC inhibition-independent, caspase-independent and serine protease activity-dependent mechanism. Can antagonize antiapoptotic activity of th/Diap1 by directly inducing the degradation of th/Diap1.</text>
</comment>
<evidence type="ECO:0000256" key="16">
    <source>
        <dbReference type="ARBA" id="ARBA00023145"/>
    </source>
</evidence>
<evidence type="ECO:0000256" key="13">
    <source>
        <dbReference type="ARBA" id="ARBA00022989"/>
    </source>
</evidence>
<dbReference type="GO" id="GO:0005758">
    <property type="term" value="C:mitochondrial intermembrane space"/>
    <property type="evidence" value="ECO:0007669"/>
    <property type="project" value="UniProtKB-SubCell"/>
</dbReference>
<dbReference type="GO" id="GO:0007005">
    <property type="term" value="P:mitochondrion organization"/>
    <property type="evidence" value="ECO:0007669"/>
    <property type="project" value="UniProtKB-ARBA"/>
</dbReference>
<keyword evidence="7 20" id="KW-0645">Protease</keyword>
<keyword evidence="12" id="KW-0809">Transit peptide</keyword>
<dbReference type="PANTHER" id="PTHR22939">
    <property type="entry name" value="SERINE PROTEASE FAMILY S1C HTRA-RELATED"/>
    <property type="match status" value="1"/>
</dbReference>